<gene>
    <name evidence="2" type="ORF">PU560_01355</name>
</gene>
<feature type="non-terminal residue" evidence="2">
    <location>
        <position position="123"/>
    </location>
</feature>
<accession>A0ABT5TSS7</accession>
<proteinExistence type="predicted"/>
<reference evidence="2" key="1">
    <citation type="submission" date="2023-02" db="EMBL/GenBank/DDBJ databases">
        <title>Georgenia sp.10Sc9-8, isolated from a soil sample collected from the Taklamakan desert.</title>
        <authorList>
            <person name="Liu S."/>
        </authorList>
    </citation>
    <scope>NUCLEOTIDE SEQUENCE</scope>
    <source>
        <strain evidence="2">10Sc9-8</strain>
    </source>
</reference>
<name>A0ABT5TSS7_9MICO</name>
<dbReference type="Pfam" id="PF01548">
    <property type="entry name" value="DEDD_Tnp_IS110"/>
    <property type="match status" value="1"/>
</dbReference>
<evidence type="ECO:0000313" key="3">
    <source>
        <dbReference type="Proteomes" id="UP001165561"/>
    </source>
</evidence>
<evidence type="ECO:0000259" key="1">
    <source>
        <dbReference type="Pfam" id="PF01548"/>
    </source>
</evidence>
<dbReference type="InterPro" id="IPR047650">
    <property type="entry name" value="Transpos_IS110"/>
</dbReference>
<organism evidence="2 3">
    <name type="scientific">Georgenia halotolerans</name>
    <dbReference type="NCBI Taxonomy" id="3028317"/>
    <lineage>
        <taxon>Bacteria</taxon>
        <taxon>Bacillati</taxon>
        <taxon>Actinomycetota</taxon>
        <taxon>Actinomycetes</taxon>
        <taxon>Micrococcales</taxon>
        <taxon>Bogoriellaceae</taxon>
        <taxon>Georgenia</taxon>
    </lineage>
</organism>
<dbReference type="PANTHER" id="PTHR33055">
    <property type="entry name" value="TRANSPOSASE FOR INSERTION SEQUENCE ELEMENT IS1111A"/>
    <property type="match status" value="1"/>
</dbReference>
<dbReference type="EMBL" id="JARACI010000272">
    <property type="protein sequence ID" value="MDD9205110.1"/>
    <property type="molecule type" value="Genomic_DNA"/>
</dbReference>
<feature type="domain" description="Transposase IS110-like N-terminal" evidence="1">
    <location>
        <begin position="12"/>
        <end position="119"/>
    </location>
</feature>
<dbReference type="PANTHER" id="PTHR33055:SF3">
    <property type="entry name" value="PUTATIVE TRANSPOSASE FOR IS117-RELATED"/>
    <property type="match status" value="1"/>
</dbReference>
<protein>
    <submittedName>
        <fullName evidence="2">Transposase</fullName>
    </submittedName>
</protein>
<comment type="caution">
    <text evidence="2">The sequence shown here is derived from an EMBL/GenBank/DDBJ whole genome shotgun (WGS) entry which is preliminary data.</text>
</comment>
<evidence type="ECO:0000313" key="2">
    <source>
        <dbReference type="EMBL" id="MDD9205110.1"/>
    </source>
</evidence>
<sequence length="123" mass="12907">MTIVAEAYRYVIGVDTHAATHTLAVLEAETGAVLDEATFPTTVAGLARAISWISRRTTIAQAAQVLVAMEGTGSYGAVFAGRLRGAGYQVTEVEQPTRSARRGKGKTDNIDAVLAARSVLGQD</sequence>
<keyword evidence="3" id="KW-1185">Reference proteome</keyword>
<dbReference type="Proteomes" id="UP001165561">
    <property type="component" value="Unassembled WGS sequence"/>
</dbReference>
<dbReference type="InterPro" id="IPR002525">
    <property type="entry name" value="Transp_IS110-like_N"/>
</dbReference>